<dbReference type="Gene3D" id="1.10.10.1320">
    <property type="entry name" value="Anti-sigma factor, zinc-finger domain"/>
    <property type="match status" value="1"/>
</dbReference>
<dbReference type="InterPro" id="IPR041916">
    <property type="entry name" value="Anti_sigma_zinc_sf"/>
</dbReference>
<organism evidence="1 2">
    <name type="scientific">Marinovum algicola</name>
    <dbReference type="NCBI Taxonomy" id="42444"/>
    <lineage>
        <taxon>Bacteria</taxon>
        <taxon>Pseudomonadati</taxon>
        <taxon>Pseudomonadota</taxon>
        <taxon>Alphaproteobacteria</taxon>
        <taxon>Rhodobacterales</taxon>
        <taxon>Roseobacteraceae</taxon>
        <taxon>Marinovum</taxon>
    </lineage>
</organism>
<name>A0A975WEE5_9RHOB</name>
<dbReference type="EMBL" id="FNYY01000024">
    <property type="protein sequence ID" value="SEK07166.1"/>
    <property type="molecule type" value="Genomic_DNA"/>
</dbReference>
<evidence type="ECO:0008006" key="3">
    <source>
        <dbReference type="Google" id="ProtNLM"/>
    </source>
</evidence>
<sequence length="246" mass="26315">MNELNENDWELVNAYHDGELSDVERQAMESRLRFEPALQEALRDVASVSASLGALRPETGPSPSEQVAEAANQNRWPTRWLVGGAVAAAIALAVGLGPQFTSEPSVFDVHTELAGQPFAIDVGGMTPAAAASSKDIPDLAGANLTPVAMRTLEDGNVTHYAGHNGCRLTYYRGLLDLDGEDSMKDAQLATWATADNINHMIIANGMDQGKFDAIADFLRLVTKQQVSEQMMASLEETTANAGRCVG</sequence>
<dbReference type="RefSeq" id="WP_074839358.1">
    <property type="nucleotide sequence ID" value="NZ_FNYY01000024.1"/>
</dbReference>
<reference evidence="1 2" key="1">
    <citation type="submission" date="2016-10" db="EMBL/GenBank/DDBJ databases">
        <authorList>
            <person name="Varghese N."/>
            <person name="Submissions S."/>
        </authorList>
    </citation>
    <scope>NUCLEOTIDE SEQUENCE [LARGE SCALE GENOMIC DNA]</scope>
    <source>
        <strain evidence="1 2">FF3</strain>
    </source>
</reference>
<evidence type="ECO:0000313" key="2">
    <source>
        <dbReference type="Proteomes" id="UP000182932"/>
    </source>
</evidence>
<protein>
    <recommendedName>
        <fullName evidence="3">Anti-sigma factor</fullName>
    </recommendedName>
</protein>
<dbReference type="Proteomes" id="UP000182932">
    <property type="component" value="Unassembled WGS sequence"/>
</dbReference>
<keyword evidence="2" id="KW-1185">Reference proteome</keyword>
<accession>A0A975WEE5</accession>
<proteinExistence type="predicted"/>
<evidence type="ECO:0000313" key="1">
    <source>
        <dbReference type="EMBL" id="SEK07166.1"/>
    </source>
</evidence>
<comment type="caution">
    <text evidence="1">The sequence shown here is derived from an EMBL/GenBank/DDBJ whole genome shotgun (WGS) entry which is preliminary data.</text>
</comment>
<dbReference type="AlphaFoldDB" id="A0A975WEE5"/>
<dbReference type="GeneID" id="80820623"/>
<gene>
    <name evidence="1" type="ORF">SAMN04487940_1243</name>
</gene>